<protein>
    <submittedName>
        <fullName evidence="2">Uncharacterized protein</fullName>
    </submittedName>
</protein>
<feature type="compositionally biased region" description="Basic and acidic residues" evidence="1">
    <location>
        <begin position="1"/>
        <end position="12"/>
    </location>
</feature>
<dbReference type="EMBL" id="WOFH01000013">
    <property type="protein sequence ID" value="MUN41109.1"/>
    <property type="molecule type" value="Genomic_DNA"/>
</dbReference>
<evidence type="ECO:0000313" key="2">
    <source>
        <dbReference type="EMBL" id="MUN41109.1"/>
    </source>
</evidence>
<dbReference type="AlphaFoldDB" id="A0A7K1L9L0"/>
<gene>
    <name evidence="2" type="ORF">GNZ18_31565</name>
</gene>
<sequence>MTIDQYKYRNKDPDDEYSTGDAMSYSVGSMGDEDTMGDGRLASRDDEPPHGDDGIRAEDEDW</sequence>
<reference evidence="2 3" key="1">
    <citation type="submission" date="2019-11" db="EMBL/GenBank/DDBJ databases">
        <authorList>
            <person name="Cao P."/>
        </authorList>
    </citation>
    <scope>NUCLEOTIDE SEQUENCE [LARGE SCALE GENOMIC DNA]</scope>
    <source>
        <strain evidence="2 3">NEAU-AAG5</strain>
    </source>
</reference>
<proteinExistence type="predicted"/>
<dbReference type="Proteomes" id="UP000432015">
    <property type="component" value="Unassembled WGS sequence"/>
</dbReference>
<organism evidence="2 3">
    <name type="scientific">Actinomadura litoris</name>
    <dbReference type="NCBI Taxonomy" id="2678616"/>
    <lineage>
        <taxon>Bacteria</taxon>
        <taxon>Bacillati</taxon>
        <taxon>Actinomycetota</taxon>
        <taxon>Actinomycetes</taxon>
        <taxon>Streptosporangiales</taxon>
        <taxon>Thermomonosporaceae</taxon>
        <taxon>Actinomadura</taxon>
    </lineage>
</organism>
<accession>A0A7K1L9L0</accession>
<keyword evidence="3" id="KW-1185">Reference proteome</keyword>
<evidence type="ECO:0000256" key="1">
    <source>
        <dbReference type="SAM" id="MobiDB-lite"/>
    </source>
</evidence>
<name>A0A7K1L9L0_9ACTN</name>
<feature type="region of interest" description="Disordered" evidence="1">
    <location>
        <begin position="1"/>
        <end position="62"/>
    </location>
</feature>
<feature type="compositionally biased region" description="Basic and acidic residues" evidence="1">
    <location>
        <begin position="41"/>
        <end position="62"/>
    </location>
</feature>
<evidence type="ECO:0000313" key="3">
    <source>
        <dbReference type="Proteomes" id="UP000432015"/>
    </source>
</evidence>
<comment type="caution">
    <text evidence="2">The sequence shown here is derived from an EMBL/GenBank/DDBJ whole genome shotgun (WGS) entry which is preliminary data.</text>
</comment>
<dbReference type="RefSeq" id="WP_156220298.1">
    <property type="nucleotide sequence ID" value="NZ_WOFH01000013.1"/>
</dbReference>